<dbReference type="SUPFAM" id="SSF53098">
    <property type="entry name" value="Ribonuclease H-like"/>
    <property type="match status" value="1"/>
</dbReference>
<dbReference type="PANTHER" id="PTHR47649:SF1">
    <property type="entry name" value="RIBONUCLEASE D"/>
    <property type="match status" value="1"/>
</dbReference>
<dbReference type="RefSeq" id="WP_098407649.1">
    <property type="nucleotide sequence ID" value="NZ_PDJE01000001.1"/>
</dbReference>
<dbReference type="GO" id="GO:0000166">
    <property type="term" value="F:nucleotide binding"/>
    <property type="evidence" value="ECO:0007669"/>
    <property type="project" value="InterPro"/>
</dbReference>
<dbReference type="EMBL" id="PDJE01000001">
    <property type="protein sequence ID" value="PFG31278.1"/>
    <property type="molecule type" value="Genomic_DNA"/>
</dbReference>
<dbReference type="OrthoDB" id="144122at2"/>
<dbReference type="Proteomes" id="UP000221369">
    <property type="component" value="Unassembled WGS sequence"/>
</dbReference>
<gene>
    <name evidence="3" type="ORF">ATJ78_2239</name>
</gene>
<dbReference type="GO" id="GO:0003676">
    <property type="term" value="F:nucleic acid binding"/>
    <property type="evidence" value="ECO:0007669"/>
    <property type="project" value="InterPro"/>
</dbReference>
<dbReference type="InterPro" id="IPR044876">
    <property type="entry name" value="HRDC_dom_sf"/>
</dbReference>
<evidence type="ECO:0000256" key="1">
    <source>
        <dbReference type="SAM" id="MobiDB-lite"/>
    </source>
</evidence>
<dbReference type="Gene3D" id="1.10.150.80">
    <property type="entry name" value="HRDC domain"/>
    <property type="match status" value="2"/>
</dbReference>
<protein>
    <submittedName>
        <fullName evidence="3">Ribonuclease D</fullName>
    </submittedName>
</protein>
<feature type="domain" description="HRDC" evidence="2">
    <location>
        <begin position="209"/>
        <end position="289"/>
    </location>
</feature>
<dbReference type="Pfam" id="PF18305">
    <property type="entry name" value="DNA_pol_A_exoN"/>
    <property type="match status" value="1"/>
</dbReference>
<evidence type="ECO:0000313" key="3">
    <source>
        <dbReference type="EMBL" id="PFG31278.1"/>
    </source>
</evidence>
<dbReference type="InterPro" id="IPR036397">
    <property type="entry name" value="RNaseH_sf"/>
</dbReference>
<dbReference type="InterPro" id="IPR051086">
    <property type="entry name" value="RNase_D-like"/>
</dbReference>
<dbReference type="InterPro" id="IPR010997">
    <property type="entry name" value="HRDC-like_sf"/>
</dbReference>
<dbReference type="AlphaFoldDB" id="A0A2A9DX62"/>
<dbReference type="GO" id="GO:0008408">
    <property type="term" value="F:3'-5' exonuclease activity"/>
    <property type="evidence" value="ECO:0007669"/>
    <property type="project" value="InterPro"/>
</dbReference>
<keyword evidence="4" id="KW-1185">Reference proteome</keyword>
<dbReference type="InterPro" id="IPR002562">
    <property type="entry name" value="3'-5'_exonuclease_dom"/>
</dbReference>
<dbReference type="SMART" id="SM00474">
    <property type="entry name" value="35EXOc"/>
    <property type="match status" value="1"/>
</dbReference>
<dbReference type="SUPFAM" id="SSF47819">
    <property type="entry name" value="HRDC-like"/>
    <property type="match status" value="1"/>
</dbReference>
<organism evidence="3 4">
    <name type="scientific">Paramicrobacterium agarici</name>
    <dbReference type="NCBI Taxonomy" id="630514"/>
    <lineage>
        <taxon>Bacteria</taxon>
        <taxon>Bacillati</taxon>
        <taxon>Actinomycetota</taxon>
        <taxon>Actinomycetes</taxon>
        <taxon>Micrococcales</taxon>
        <taxon>Microbacteriaceae</taxon>
        <taxon>Paramicrobacterium</taxon>
    </lineage>
</organism>
<dbReference type="CDD" id="cd06142">
    <property type="entry name" value="RNaseD_exo"/>
    <property type="match status" value="1"/>
</dbReference>
<dbReference type="GO" id="GO:0006139">
    <property type="term" value="P:nucleobase-containing compound metabolic process"/>
    <property type="evidence" value="ECO:0007669"/>
    <property type="project" value="InterPro"/>
</dbReference>
<feature type="region of interest" description="Disordered" evidence="1">
    <location>
        <begin position="288"/>
        <end position="307"/>
    </location>
</feature>
<name>A0A2A9DX62_9MICO</name>
<proteinExistence type="predicted"/>
<evidence type="ECO:0000313" key="4">
    <source>
        <dbReference type="Proteomes" id="UP000221369"/>
    </source>
</evidence>
<dbReference type="InterPro" id="IPR002121">
    <property type="entry name" value="HRDC_dom"/>
</dbReference>
<dbReference type="PANTHER" id="PTHR47649">
    <property type="entry name" value="RIBONUCLEASE D"/>
    <property type="match status" value="1"/>
</dbReference>
<comment type="caution">
    <text evidence="3">The sequence shown here is derived from an EMBL/GenBank/DDBJ whole genome shotgun (WGS) entry which is preliminary data.</text>
</comment>
<dbReference type="SMART" id="SM00341">
    <property type="entry name" value="HRDC"/>
    <property type="match status" value="1"/>
</dbReference>
<accession>A0A2A9DX62</accession>
<dbReference type="InterPro" id="IPR041605">
    <property type="entry name" value="Exo_C"/>
</dbReference>
<sequence>MTDRHVIDTASEYASSLRSIAAGSGPVAIDTERASGYRYSQKAYLIQVFRRGSGVFLFDAPAIGRFDDLNEAIGDDEWVLHAASQDLPSLRDVGIDPHTLFDTELAARLLGMSKVGLGAVVEDTLGVHLAKEHSAADWSTRPLPQPWLEYAALDVELLVDVRDELEQRLVDQRKTRIAREEFDAELHAEPKPPRPDPWRKLSGIHSVRGSRHLAVARELWHARDELARETDTAPGRLVPDRSLVTVVKSMPKTKEALAGLREFTGRASRTELDRWWSAVERGLTTDDIPEVRRGNGDHVPPPRAWADRDPEADARLKRAKPAIAKIADALGMPVENVLKPSLLREVAWHPPASVNAEAIAARLRASGARAWQCEATAQSIAQAFVDAAQIGAPEPESAS</sequence>
<dbReference type="Pfam" id="PF01612">
    <property type="entry name" value="DNA_pol_A_exo1"/>
    <property type="match status" value="1"/>
</dbReference>
<reference evidence="3 4" key="1">
    <citation type="submission" date="2017-10" db="EMBL/GenBank/DDBJ databases">
        <title>Sequencing the genomes of 1000 actinobacteria strains.</title>
        <authorList>
            <person name="Klenk H.-P."/>
        </authorList>
    </citation>
    <scope>NUCLEOTIDE SEQUENCE [LARGE SCALE GENOMIC DNA]</scope>
    <source>
        <strain evidence="3 4">DSM 21798</strain>
    </source>
</reference>
<dbReference type="PROSITE" id="PS50967">
    <property type="entry name" value="HRDC"/>
    <property type="match status" value="1"/>
</dbReference>
<evidence type="ECO:0000259" key="2">
    <source>
        <dbReference type="PROSITE" id="PS50967"/>
    </source>
</evidence>
<dbReference type="Gene3D" id="3.30.420.10">
    <property type="entry name" value="Ribonuclease H-like superfamily/Ribonuclease H"/>
    <property type="match status" value="1"/>
</dbReference>
<dbReference type="InterPro" id="IPR012337">
    <property type="entry name" value="RNaseH-like_sf"/>
</dbReference>
<dbReference type="Pfam" id="PF00570">
    <property type="entry name" value="HRDC"/>
    <property type="match status" value="1"/>
</dbReference>